<dbReference type="InterPro" id="IPR016024">
    <property type="entry name" value="ARM-type_fold"/>
</dbReference>
<proteinExistence type="inferred from homology"/>
<evidence type="ECO:0000256" key="1">
    <source>
        <dbReference type="ARBA" id="ARBA00022658"/>
    </source>
</evidence>
<protein>
    <submittedName>
        <fullName evidence="4">Dedicator of cytokinesis 11</fullName>
    </submittedName>
</protein>
<dbReference type="GO" id="GO:0051491">
    <property type="term" value="P:positive regulation of filopodium assembly"/>
    <property type="evidence" value="ECO:0007669"/>
    <property type="project" value="TreeGrafter"/>
</dbReference>
<dbReference type="GO" id="GO:0005085">
    <property type="term" value="F:guanyl-nucleotide exchange factor activity"/>
    <property type="evidence" value="ECO:0007669"/>
    <property type="project" value="UniProtKB-KW"/>
</dbReference>
<comment type="similarity">
    <text evidence="2">Belongs to the DOCK family.</text>
</comment>
<dbReference type="InterPro" id="IPR043161">
    <property type="entry name" value="DOCK_C_lobe_A"/>
</dbReference>
<dbReference type="PANTHER" id="PTHR23317">
    <property type="entry name" value="DEDICATOR OF CYTOKINESIS DOCK"/>
    <property type="match status" value="1"/>
</dbReference>
<accession>A0A1A7Y426</accession>
<dbReference type="InterPro" id="IPR046769">
    <property type="entry name" value="DOCKER_Lobe_A"/>
</dbReference>
<dbReference type="SUPFAM" id="SSF48371">
    <property type="entry name" value="ARM repeat"/>
    <property type="match status" value="1"/>
</dbReference>
<gene>
    <name evidence="4" type="primary">DOCK11</name>
</gene>
<dbReference type="Gene3D" id="1.25.40.410">
    <property type="match status" value="1"/>
</dbReference>
<organism evidence="4">
    <name type="scientific">Iconisemion striatum</name>
    <dbReference type="NCBI Taxonomy" id="60296"/>
    <lineage>
        <taxon>Eukaryota</taxon>
        <taxon>Metazoa</taxon>
        <taxon>Chordata</taxon>
        <taxon>Craniata</taxon>
        <taxon>Vertebrata</taxon>
        <taxon>Euteleostomi</taxon>
        <taxon>Actinopterygii</taxon>
        <taxon>Neopterygii</taxon>
        <taxon>Teleostei</taxon>
        <taxon>Neoteleostei</taxon>
        <taxon>Acanthomorphata</taxon>
        <taxon>Ovalentaria</taxon>
        <taxon>Atherinomorphae</taxon>
        <taxon>Cyprinodontiformes</taxon>
        <taxon>Nothobranchiidae</taxon>
        <taxon>Iconisemion</taxon>
    </lineage>
</organism>
<dbReference type="PROSITE" id="PS51651">
    <property type="entry name" value="DOCKER"/>
    <property type="match status" value="1"/>
</dbReference>
<feature type="domain" description="DOCKER" evidence="3">
    <location>
        <begin position="348"/>
        <end position="486"/>
    </location>
</feature>
<dbReference type="EMBL" id="HADX01002975">
    <property type="protein sequence ID" value="SBP25207.1"/>
    <property type="molecule type" value="Transcribed_RNA"/>
</dbReference>
<dbReference type="AlphaFoldDB" id="A0A1A7Y426"/>
<dbReference type="PANTHER" id="PTHR23317:SF81">
    <property type="entry name" value="DEDICATOR OF CYTOKINESIS PROTEIN 11"/>
    <property type="match status" value="1"/>
</dbReference>
<reference evidence="4" key="2">
    <citation type="submission" date="2016-06" db="EMBL/GenBank/DDBJ databases">
        <title>The genome of a short-lived fish provides insights into sex chromosome evolution and the genetic control of aging.</title>
        <authorList>
            <person name="Reichwald K."/>
            <person name="Felder M."/>
            <person name="Petzold A."/>
            <person name="Koch P."/>
            <person name="Groth M."/>
            <person name="Platzer M."/>
        </authorList>
    </citation>
    <scope>NUCLEOTIDE SEQUENCE</scope>
    <source>
        <tissue evidence="4">Brain</tissue>
    </source>
</reference>
<dbReference type="GO" id="GO:0007264">
    <property type="term" value="P:small GTPase-mediated signal transduction"/>
    <property type="evidence" value="ECO:0007669"/>
    <property type="project" value="InterPro"/>
</dbReference>
<dbReference type="Pfam" id="PF06920">
    <property type="entry name" value="DHR-2_Lobe_A"/>
    <property type="match status" value="1"/>
</dbReference>
<dbReference type="InterPro" id="IPR026791">
    <property type="entry name" value="DOCK"/>
</dbReference>
<reference evidence="4" key="1">
    <citation type="submission" date="2016-05" db="EMBL/GenBank/DDBJ databases">
        <authorList>
            <person name="Lavstsen T."/>
            <person name="Jespersen J.S."/>
        </authorList>
    </citation>
    <scope>NUCLEOTIDE SEQUENCE</scope>
    <source>
        <tissue evidence="4">Brain</tissue>
    </source>
</reference>
<dbReference type="InterPro" id="IPR027357">
    <property type="entry name" value="DOCKER_dom"/>
</dbReference>
<evidence type="ECO:0000313" key="4">
    <source>
        <dbReference type="EMBL" id="SBP25207.1"/>
    </source>
</evidence>
<name>A0A1A7Y426_9TELE</name>
<evidence type="ECO:0000259" key="3">
    <source>
        <dbReference type="PROSITE" id="PS51651"/>
    </source>
</evidence>
<evidence type="ECO:0000256" key="2">
    <source>
        <dbReference type="PROSITE-ProRule" id="PRU00984"/>
    </source>
</evidence>
<sequence>MSSSPKPPVSRLGQYEIKGLLFSFLHIVKTLSEETLMAYWNKISPQDIMNFLSLLEICLVQFRYIGKRNISRNQEVFVSKLFSSDRKSLTMPAIRSHRSSLLQTKMHQFNTMEPSFTLNTGTGPSEAEIHHQSLLEGNISTEVCLSVLDVLSLFTQCFKTQLLDSDGQNPLMRKVFDVYLTFLKVGQSEAAIRHVFTALRAFISKFPSVLFKGRVTLCEDLCCEVLKCCVSKLSLLRAEASSLLYLLMRNNYEFTKRKTFLRTHLQIIIAVSQLISDVALTGSSRFQESLSIINNFANSDKAMKSTAFPSEVKGLTKRIRTVLMATAQMREHEKDPEMLLDLQYSLARSYASTPELRRTWLDSMARAHLKNGDLSEAAMCYVHVAALVAEYLHRKKMFPSGLTAFKKITFNIEEEAAMKEDTGMQDVYYTEEVLLEHLEVCGEALWKAERYELITHIAKLIIPIYEKRNEYEVRERGPVSMGGSVV</sequence>
<keyword evidence="1" id="KW-0344">Guanine-nucleotide releasing factor</keyword>